<accession>A0ABQ4QFY8</accession>
<evidence type="ECO:0000313" key="1">
    <source>
        <dbReference type="EMBL" id="GJD44163.1"/>
    </source>
</evidence>
<comment type="caution">
    <text evidence="1">The sequence shown here is derived from an EMBL/GenBank/DDBJ whole genome shotgun (WGS) entry which is preliminary data.</text>
</comment>
<gene>
    <name evidence="1" type="ORF">AFCDBAGC_2027</name>
</gene>
<name>A0ABQ4QFY8_9HYPH</name>
<dbReference type="PIRSF" id="PIRSF028744">
    <property type="entry name" value="Addict_mod_HI1419"/>
    <property type="match status" value="1"/>
</dbReference>
<sequence>MMIRIRRTAGFDAWLRALRDQCAKARIAIRIDRLAAGNAGDAKPVGSGVSELRVDVGPGYRL</sequence>
<dbReference type="Proteomes" id="UP001055117">
    <property type="component" value="Unassembled WGS sequence"/>
</dbReference>
<keyword evidence="2" id="KW-1185">Reference proteome</keyword>
<evidence type="ECO:0008006" key="3">
    <source>
        <dbReference type="Google" id="ProtNLM"/>
    </source>
</evidence>
<organism evidence="1 2">
    <name type="scientific">Methylobacterium cerastii</name>
    <dbReference type="NCBI Taxonomy" id="932741"/>
    <lineage>
        <taxon>Bacteria</taxon>
        <taxon>Pseudomonadati</taxon>
        <taxon>Pseudomonadota</taxon>
        <taxon>Alphaproteobacteria</taxon>
        <taxon>Hyphomicrobiales</taxon>
        <taxon>Methylobacteriaceae</taxon>
        <taxon>Methylobacterium</taxon>
    </lineage>
</organism>
<dbReference type="InterPro" id="IPR014056">
    <property type="entry name" value="TypeIITA-like_toxin_pred"/>
</dbReference>
<dbReference type="NCBIfam" id="TIGR02683">
    <property type="entry name" value="upstrm_HI1419"/>
    <property type="match status" value="1"/>
</dbReference>
<evidence type="ECO:0000313" key="2">
    <source>
        <dbReference type="Proteomes" id="UP001055117"/>
    </source>
</evidence>
<protein>
    <recommendedName>
        <fullName evidence="3">Addiction module killer protein</fullName>
    </recommendedName>
</protein>
<dbReference type="PANTHER" id="PTHR41791">
    <property type="entry name" value="SSL7039 PROTEIN"/>
    <property type="match status" value="1"/>
</dbReference>
<reference evidence="1 2" key="1">
    <citation type="journal article" date="2021" name="Front. Microbiol.">
        <title>Comprehensive Comparative Genomics and Phenotyping of Methylobacterium Species.</title>
        <authorList>
            <person name="Alessa O."/>
            <person name="Ogura Y."/>
            <person name="Fujitani Y."/>
            <person name="Takami H."/>
            <person name="Hayashi T."/>
            <person name="Sahin N."/>
            <person name="Tani A."/>
        </authorList>
    </citation>
    <scope>NUCLEOTIDE SEQUENCE [LARGE SCALE GENOMIC DNA]</scope>
    <source>
        <strain evidence="1 2">DSM 23679</strain>
    </source>
</reference>
<dbReference type="EMBL" id="BPQG01000029">
    <property type="protein sequence ID" value="GJD44163.1"/>
    <property type="molecule type" value="Genomic_DNA"/>
</dbReference>
<dbReference type="PANTHER" id="PTHR41791:SF1">
    <property type="entry name" value="SSL7039 PROTEIN"/>
    <property type="match status" value="1"/>
</dbReference>
<proteinExistence type="predicted"/>